<dbReference type="Proteomes" id="UP000250223">
    <property type="component" value="Unassembled WGS sequence"/>
</dbReference>
<dbReference type="FunFam" id="2.70.70.10:FF:000001">
    <property type="entry name" value="PTS system glucose-specific IIA component"/>
    <property type="match status" value="1"/>
</dbReference>
<organism evidence="16 17">
    <name type="scientific">Clostridium cochlearium</name>
    <dbReference type="NCBI Taxonomy" id="1494"/>
    <lineage>
        <taxon>Bacteria</taxon>
        <taxon>Bacillati</taxon>
        <taxon>Bacillota</taxon>
        <taxon>Clostridia</taxon>
        <taxon>Eubacteriales</taxon>
        <taxon>Clostridiaceae</taxon>
        <taxon>Clostridium</taxon>
    </lineage>
</organism>
<feature type="transmembrane region" description="Helical" evidence="12">
    <location>
        <begin position="41"/>
        <end position="63"/>
    </location>
</feature>
<feature type="transmembrane region" description="Helical" evidence="12">
    <location>
        <begin position="12"/>
        <end position="29"/>
    </location>
</feature>
<feature type="transmembrane region" description="Helical" evidence="12">
    <location>
        <begin position="369"/>
        <end position="388"/>
    </location>
</feature>
<dbReference type="PROSITE" id="PS01035">
    <property type="entry name" value="PTS_EIIB_TYPE_1_CYS"/>
    <property type="match status" value="1"/>
</dbReference>
<gene>
    <name evidence="16" type="primary">ptsG</name>
    <name evidence="16" type="ORF">NCTC13028_01256</name>
</gene>
<evidence type="ECO:0000256" key="12">
    <source>
        <dbReference type="SAM" id="Phobius"/>
    </source>
</evidence>
<feature type="active site" description="Phosphocysteine intermediate; for EIIB activity" evidence="11">
    <location>
        <position position="437"/>
    </location>
</feature>
<dbReference type="GO" id="GO:0005886">
    <property type="term" value="C:plasma membrane"/>
    <property type="evidence" value="ECO:0007669"/>
    <property type="project" value="UniProtKB-SubCell"/>
</dbReference>
<evidence type="ECO:0000256" key="5">
    <source>
        <dbReference type="ARBA" id="ARBA00022679"/>
    </source>
</evidence>
<evidence type="ECO:0000313" key="17">
    <source>
        <dbReference type="Proteomes" id="UP000250223"/>
    </source>
</evidence>
<dbReference type="PROSITE" id="PS51103">
    <property type="entry name" value="PTS_EIIC_TYPE_1"/>
    <property type="match status" value="1"/>
</dbReference>
<evidence type="ECO:0000256" key="9">
    <source>
        <dbReference type="ARBA" id="ARBA00022989"/>
    </source>
</evidence>
<evidence type="ECO:0000259" key="14">
    <source>
        <dbReference type="PROSITE" id="PS51098"/>
    </source>
</evidence>
<feature type="domain" description="PTS EIIA type-1" evidence="13">
    <location>
        <begin position="539"/>
        <end position="643"/>
    </location>
</feature>
<dbReference type="InterPro" id="IPR011055">
    <property type="entry name" value="Dup_hybrid_motif"/>
</dbReference>
<evidence type="ECO:0000313" key="16">
    <source>
        <dbReference type="EMBL" id="SQB34353.1"/>
    </source>
</evidence>
<evidence type="ECO:0000256" key="11">
    <source>
        <dbReference type="PROSITE-ProRule" id="PRU00421"/>
    </source>
</evidence>
<feature type="transmembrane region" description="Helical" evidence="12">
    <location>
        <begin position="266"/>
        <end position="284"/>
    </location>
</feature>
<dbReference type="Gene3D" id="3.30.1360.60">
    <property type="entry name" value="Glucose permease domain IIB"/>
    <property type="match status" value="1"/>
</dbReference>
<feature type="domain" description="PTS EIIC type-1" evidence="15">
    <location>
        <begin position="2"/>
        <end position="400"/>
    </location>
</feature>
<dbReference type="EC" id="2.7.1.-" evidence="16"/>
<evidence type="ECO:0000259" key="13">
    <source>
        <dbReference type="PROSITE" id="PS51093"/>
    </source>
</evidence>
<sequence length="668" mass="72322">MKKLFSILQKIGKSLMLPVSVLPAAGILLRLGQPDLLNMPYVATAGDAIFANLPMIFAVGVAIGFSGGEATAALAAVVGQFILQGILEVAGDNFAQVAAEQISKAQGIALDVFKNSAEYAEIVRLNKINMGVFGGIIIGLTAAILYNKYHNIKLPQALGFFAGKRFVPIVTSIASLIIAVIGVKVWPELQKGIDAFAQWASISPYGPALYASGKRLLIPVGLHHVYYPPFLYQFGEYISDGVSYLGDFARFYHGDPNAGIFMASEYPNIMFGLPGAALAMVLTAKKENRKAVAGMMGSAALVAFVTGITEPIEFSFIFVAPILFVFHVFAAFLGGLATKILGVRLGYTFSASAIDYALGFKFAGNPLLIWPLGIAFFALYFVVFYFVIKKFDIATPGREKGEEAKQVVIDNLDKNNRASKILEALGGEGNIKELDACMTRLRLNLVDPSKVNKSTLKALGSAGVMEAGNSVQVIFGTEAERIKDEIKNIINNSYEAFEEKENYNIKEDLQAEVKENNIKEEIILTPIEGEVVELEKVPDEVFSQKMLGDGFAVKIKGDKIYAPIEGEISVLFPTKHAIAITTNSGLEILIHVGIDTVELQGEGFISHVKQGDIVKKGDLLLSVDKDFIKNKGKSLITPVIVTNMEKVQSLKIFTGENTNKKAAIVKLK</sequence>
<dbReference type="InterPro" id="IPR036878">
    <property type="entry name" value="Glu_permease_IIB"/>
</dbReference>
<keyword evidence="6" id="KW-0598">Phosphotransferase system</keyword>
<keyword evidence="7 12" id="KW-0812">Transmembrane</keyword>
<dbReference type="Gene3D" id="2.70.70.10">
    <property type="entry name" value="Glucose Permease (Domain IIA)"/>
    <property type="match status" value="1"/>
</dbReference>
<evidence type="ECO:0000256" key="2">
    <source>
        <dbReference type="ARBA" id="ARBA00022448"/>
    </source>
</evidence>
<evidence type="ECO:0000256" key="1">
    <source>
        <dbReference type="ARBA" id="ARBA00004651"/>
    </source>
</evidence>
<dbReference type="Pfam" id="PF02378">
    <property type="entry name" value="PTS_EIIC"/>
    <property type="match status" value="1"/>
</dbReference>
<keyword evidence="8" id="KW-0418">Kinase</keyword>
<keyword evidence="3" id="KW-1003">Cell membrane</keyword>
<dbReference type="SUPFAM" id="SSF55604">
    <property type="entry name" value="Glucose permease domain IIB"/>
    <property type="match status" value="1"/>
</dbReference>
<dbReference type="InterPro" id="IPR013013">
    <property type="entry name" value="PTS_EIIC_1"/>
</dbReference>
<dbReference type="GO" id="GO:0016301">
    <property type="term" value="F:kinase activity"/>
    <property type="evidence" value="ECO:0007669"/>
    <property type="project" value="UniProtKB-KW"/>
</dbReference>
<keyword evidence="4" id="KW-0762">Sugar transport</keyword>
<dbReference type="PANTHER" id="PTHR30009">
    <property type="entry name" value="CYTOCHROME C-TYPE SYNTHESIS PROTEIN AND PTS TRANSMEMBRANE COMPONENT"/>
    <property type="match status" value="1"/>
</dbReference>
<keyword evidence="10 12" id="KW-0472">Membrane</keyword>
<dbReference type="InterPro" id="IPR018113">
    <property type="entry name" value="PTrfase_EIIB_Cys"/>
</dbReference>
<dbReference type="NCBIfam" id="TIGR00830">
    <property type="entry name" value="PTBA"/>
    <property type="match status" value="1"/>
</dbReference>
<evidence type="ECO:0000256" key="6">
    <source>
        <dbReference type="ARBA" id="ARBA00022683"/>
    </source>
</evidence>
<dbReference type="AlphaFoldDB" id="A0A2X2W9M4"/>
<dbReference type="PANTHER" id="PTHR30009:SF20">
    <property type="entry name" value="PTS SYSTEM GLUCOSE-SPECIFIC EIICB COMPONENT-RELATED"/>
    <property type="match status" value="1"/>
</dbReference>
<dbReference type="GO" id="GO:0009401">
    <property type="term" value="P:phosphoenolpyruvate-dependent sugar phosphotransferase system"/>
    <property type="evidence" value="ECO:0007669"/>
    <property type="project" value="UniProtKB-KW"/>
</dbReference>
<evidence type="ECO:0000256" key="8">
    <source>
        <dbReference type="ARBA" id="ARBA00022777"/>
    </source>
</evidence>
<accession>A0A2X2W9M4</accession>
<evidence type="ECO:0000256" key="4">
    <source>
        <dbReference type="ARBA" id="ARBA00022597"/>
    </source>
</evidence>
<dbReference type="InterPro" id="IPR001127">
    <property type="entry name" value="PTS_EIIA_1_perm"/>
</dbReference>
<keyword evidence="9 12" id="KW-1133">Transmembrane helix</keyword>
<dbReference type="GO" id="GO:0008982">
    <property type="term" value="F:protein-N(PI)-phosphohistidine-sugar phosphotransferase activity"/>
    <property type="evidence" value="ECO:0007669"/>
    <property type="project" value="InterPro"/>
</dbReference>
<protein>
    <submittedName>
        <fullName evidence="16">PTS system, glucose-specific IIABC component</fullName>
        <ecNumber evidence="16">2.7.1.-</ecNumber>
    </submittedName>
</protein>
<feature type="transmembrane region" description="Helical" evidence="12">
    <location>
        <begin position="128"/>
        <end position="146"/>
    </location>
</feature>
<dbReference type="Pfam" id="PF00358">
    <property type="entry name" value="PTS_EIIA_1"/>
    <property type="match status" value="1"/>
</dbReference>
<dbReference type="SUPFAM" id="SSF51261">
    <property type="entry name" value="Duplicated hybrid motif"/>
    <property type="match status" value="1"/>
</dbReference>
<evidence type="ECO:0000256" key="10">
    <source>
        <dbReference type="ARBA" id="ARBA00023136"/>
    </source>
</evidence>
<dbReference type="FunFam" id="3.30.1360.60:FF:000001">
    <property type="entry name" value="PTS system glucose-specific IIBC component PtsG"/>
    <property type="match status" value="1"/>
</dbReference>
<keyword evidence="5 16" id="KW-0808">Transferase</keyword>
<reference evidence="16 17" key="1">
    <citation type="submission" date="2018-06" db="EMBL/GenBank/DDBJ databases">
        <authorList>
            <consortium name="Pathogen Informatics"/>
            <person name="Doyle S."/>
        </authorList>
    </citation>
    <scope>NUCLEOTIDE SEQUENCE [LARGE SCALE GENOMIC DNA]</scope>
    <source>
        <strain evidence="16 17">NCTC13028</strain>
    </source>
</reference>
<evidence type="ECO:0000256" key="7">
    <source>
        <dbReference type="ARBA" id="ARBA00022692"/>
    </source>
</evidence>
<feature type="transmembrane region" description="Helical" evidence="12">
    <location>
        <begin position="291"/>
        <end position="308"/>
    </location>
</feature>
<proteinExistence type="predicted"/>
<name>A0A2X2W9M4_CLOCO</name>
<dbReference type="GO" id="GO:0090563">
    <property type="term" value="F:protein-phosphocysteine-sugar phosphotransferase activity"/>
    <property type="evidence" value="ECO:0007669"/>
    <property type="project" value="TreeGrafter"/>
</dbReference>
<comment type="subcellular location">
    <subcellularLocation>
        <location evidence="1">Cell membrane</location>
        <topology evidence="1">Multi-pass membrane protein</topology>
    </subcellularLocation>
</comment>
<dbReference type="PROSITE" id="PS00371">
    <property type="entry name" value="PTS_EIIA_TYPE_1_HIS"/>
    <property type="match status" value="1"/>
</dbReference>
<evidence type="ECO:0000259" key="15">
    <source>
        <dbReference type="PROSITE" id="PS51103"/>
    </source>
</evidence>
<dbReference type="Pfam" id="PF00367">
    <property type="entry name" value="PTS_EIIB"/>
    <property type="match status" value="1"/>
</dbReference>
<dbReference type="RefSeq" id="WP_111921445.1">
    <property type="nucleotide sequence ID" value="NZ_UAWC01000007.1"/>
</dbReference>
<dbReference type="InterPro" id="IPR003352">
    <property type="entry name" value="PTS_EIIC"/>
</dbReference>
<dbReference type="EMBL" id="UAWC01000007">
    <property type="protein sequence ID" value="SQB34353.1"/>
    <property type="molecule type" value="Genomic_DNA"/>
</dbReference>
<feature type="transmembrane region" description="Helical" evidence="12">
    <location>
        <begin position="166"/>
        <end position="186"/>
    </location>
</feature>
<dbReference type="NCBIfam" id="TIGR00826">
    <property type="entry name" value="EIIB_glc"/>
    <property type="match status" value="1"/>
</dbReference>
<dbReference type="PROSITE" id="PS51093">
    <property type="entry name" value="PTS_EIIA_TYPE_1"/>
    <property type="match status" value="1"/>
</dbReference>
<dbReference type="PROSITE" id="PS51098">
    <property type="entry name" value="PTS_EIIB_TYPE_1"/>
    <property type="match status" value="1"/>
</dbReference>
<keyword evidence="2" id="KW-0813">Transport</keyword>
<dbReference type="InterPro" id="IPR050429">
    <property type="entry name" value="PTS_Glucose_EIICBA"/>
</dbReference>
<evidence type="ECO:0000256" key="3">
    <source>
        <dbReference type="ARBA" id="ARBA00022475"/>
    </source>
</evidence>
<feature type="domain" description="PTS EIIB type-1" evidence="14">
    <location>
        <begin position="415"/>
        <end position="496"/>
    </location>
</feature>
<feature type="transmembrane region" description="Helical" evidence="12">
    <location>
        <begin position="314"/>
        <end position="333"/>
    </location>
</feature>
<dbReference type="InterPro" id="IPR001996">
    <property type="entry name" value="PTS_IIB_1"/>
</dbReference>
<dbReference type="CDD" id="cd00212">
    <property type="entry name" value="PTS_IIB_glc"/>
    <property type="match status" value="1"/>
</dbReference>